<dbReference type="PROSITE" id="PS51898">
    <property type="entry name" value="TYR_RECOMBINASE"/>
    <property type="match status" value="1"/>
</dbReference>
<name>A0A7X5RLF1_9ALTE</name>
<comment type="similarity">
    <text evidence="1">Belongs to the 'phage' integrase family.</text>
</comment>
<sequence length="547" mass="63032">MKNRYLHKNRFGVYCLRFSILAKAKQGHLQLQFSLKTKEYALAFERYCAVMPSASSILTKFRINKHMNDSEITQLKDTLKEMIERVVEAKTDPSIVKWMAPIRQRRLDNKVDDVFKSTEQLEEKVQRLERELRLSKDKENTLLSALATGASATPSSTPKSTNSRSLGELIDSYYTYKESTWGDRTAKQALSNFTRFAEIVGFETMSTSLDSRAIERYFNTLKSLPKNIGRERFKVNLEKADEISAWWANAAKRSTGTPLSSGGLEKHFSDIRGFLAWLHERHFVDLDYSKHLKVAVSKGNKVKETRGMYESLHIKKIFESYIYTDEKRFREAPKSFHFWAPLIATHSGMRISEIACLEVQDIDTVEGVLVFSVNDIWKTSDLKDGGVSKSKKTSDSIRNIPIAEAVLDAGLIEFIGRRKSGLLFQDLKLSSNKGQGNMVSRWYNEFFVEYANVPRKNDRGIPLAFHSFRHTFVSLLDKTQIDGSPLRHDESYYVTGHRDDSVRTQTYNHGSYSLPYIKKYIDAIDFGFDWKNVSYERFIKRQKYSGV</sequence>
<dbReference type="EMBL" id="JAAAWN010000012">
    <property type="protein sequence ID" value="NDV91666.1"/>
    <property type="molecule type" value="Genomic_DNA"/>
</dbReference>
<dbReference type="RefSeq" id="WP_163085600.1">
    <property type="nucleotide sequence ID" value="NZ_JAAAWN010000012.1"/>
</dbReference>
<feature type="domain" description="Tyr recombinase" evidence="6">
    <location>
        <begin position="313"/>
        <end position="522"/>
    </location>
</feature>
<dbReference type="Pfam" id="PF00589">
    <property type="entry name" value="Phage_integrase"/>
    <property type="match status" value="1"/>
</dbReference>
<comment type="caution">
    <text evidence="7">The sequence shown here is derived from an EMBL/GenBank/DDBJ whole genome shotgun (WGS) entry which is preliminary data.</text>
</comment>
<dbReference type="InterPro" id="IPR013762">
    <property type="entry name" value="Integrase-like_cat_sf"/>
</dbReference>
<proteinExistence type="inferred from homology"/>
<evidence type="ECO:0000256" key="2">
    <source>
        <dbReference type="ARBA" id="ARBA00022908"/>
    </source>
</evidence>
<dbReference type="GO" id="GO:0015074">
    <property type="term" value="P:DNA integration"/>
    <property type="evidence" value="ECO:0007669"/>
    <property type="project" value="UniProtKB-KW"/>
</dbReference>
<evidence type="ECO:0000313" key="7">
    <source>
        <dbReference type="EMBL" id="NDV91666.1"/>
    </source>
</evidence>
<evidence type="ECO:0000256" key="4">
    <source>
        <dbReference type="ARBA" id="ARBA00023172"/>
    </source>
</evidence>
<keyword evidence="5" id="KW-0175">Coiled coil</keyword>
<evidence type="ECO:0000259" key="6">
    <source>
        <dbReference type="PROSITE" id="PS51898"/>
    </source>
</evidence>
<organism evidence="7 8">
    <name type="scientific">Alteromonas profundi</name>
    <dbReference type="NCBI Taxonomy" id="2696062"/>
    <lineage>
        <taxon>Bacteria</taxon>
        <taxon>Pseudomonadati</taxon>
        <taxon>Pseudomonadota</taxon>
        <taxon>Gammaproteobacteria</taxon>
        <taxon>Alteromonadales</taxon>
        <taxon>Alteromonadaceae</taxon>
        <taxon>Alteromonas/Salinimonas group</taxon>
        <taxon>Alteromonas</taxon>
    </lineage>
</organism>
<protein>
    <submittedName>
        <fullName evidence="7">Tyrosine-type recombinase/integrase</fullName>
    </submittedName>
</protein>
<reference evidence="7 8" key="1">
    <citation type="submission" date="2020-01" db="EMBL/GenBank/DDBJ databases">
        <authorList>
            <person name="Chen J."/>
            <person name="Zhu S."/>
            <person name="Yang J."/>
        </authorList>
    </citation>
    <scope>NUCLEOTIDE SEQUENCE [LARGE SCALE GENOMIC DNA]</scope>
    <source>
        <strain evidence="7 8">345S023</strain>
    </source>
</reference>
<keyword evidence="3" id="KW-0238">DNA-binding</keyword>
<dbReference type="PANTHER" id="PTHR30349">
    <property type="entry name" value="PHAGE INTEGRASE-RELATED"/>
    <property type="match status" value="1"/>
</dbReference>
<dbReference type="GO" id="GO:0006310">
    <property type="term" value="P:DNA recombination"/>
    <property type="evidence" value="ECO:0007669"/>
    <property type="project" value="UniProtKB-KW"/>
</dbReference>
<keyword evidence="8" id="KW-1185">Reference proteome</keyword>
<dbReference type="AlphaFoldDB" id="A0A7X5RLF1"/>
<gene>
    <name evidence="7" type="ORF">GTH32_10775</name>
</gene>
<dbReference type="InterPro" id="IPR002104">
    <property type="entry name" value="Integrase_catalytic"/>
</dbReference>
<feature type="coiled-coil region" evidence="5">
    <location>
        <begin position="72"/>
        <end position="138"/>
    </location>
</feature>
<dbReference type="InterPro" id="IPR050090">
    <property type="entry name" value="Tyrosine_recombinase_XerCD"/>
</dbReference>
<evidence type="ECO:0000256" key="1">
    <source>
        <dbReference type="ARBA" id="ARBA00008857"/>
    </source>
</evidence>
<evidence type="ECO:0000256" key="5">
    <source>
        <dbReference type="SAM" id="Coils"/>
    </source>
</evidence>
<evidence type="ECO:0000313" key="8">
    <source>
        <dbReference type="Proteomes" id="UP000470213"/>
    </source>
</evidence>
<dbReference type="GO" id="GO:0003677">
    <property type="term" value="F:DNA binding"/>
    <property type="evidence" value="ECO:0007669"/>
    <property type="project" value="UniProtKB-KW"/>
</dbReference>
<dbReference type="Gene3D" id="1.10.443.10">
    <property type="entry name" value="Intergrase catalytic core"/>
    <property type="match status" value="1"/>
</dbReference>
<accession>A0A7X5RLF1</accession>
<keyword evidence="2" id="KW-0229">DNA integration</keyword>
<dbReference type="Proteomes" id="UP000470213">
    <property type="component" value="Unassembled WGS sequence"/>
</dbReference>
<dbReference type="SUPFAM" id="SSF56349">
    <property type="entry name" value="DNA breaking-rejoining enzymes"/>
    <property type="match status" value="1"/>
</dbReference>
<evidence type="ECO:0000256" key="3">
    <source>
        <dbReference type="ARBA" id="ARBA00023125"/>
    </source>
</evidence>
<keyword evidence="4" id="KW-0233">DNA recombination</keyword>
<dbReference type="InterPro" id="IPR011010">
    <property type="entry name" value="DNA_brk_join_enz"/>
</dbReference>
<dbReference type="PANTHER" id="PTHR30349:SF41">
    <property type="entry name" value="INTEGRASE_RECOMBINASE PROTEIN MJ0367-RELATED"/>
    <property type="match status" value="1"/>
</dbReference>